<gene>
    <name evidence="5" type="ORF">ABS772_23460</name>
</gene>
<feature type="repeat" description="TPR" evidence="3">
    <location>
        <begin position="112"/>
        <end position="145"/>
    </location>
</feature>
<evidence type="ECO:0000256" key="3">
    <source>
        <dbReference type="PROSITE-ProRule" id="PRU00339"/>
    </source>
</evidence>
<dbReference type="SMART" id="SM00028">
    <property type="entry name" value="TPR"/>
    <property type="match status" value="4"/>
</dbReference>
<evidence type="ECO:0000256" key="4">
    <source>
        <dbReference type="SAM" id="MobiDB-lite"/>
    </source>
</evidence>
<dbReference type="Proteomes" id="UP001480955">
    <property type="component" value="Unassembled WGS sequence"/>
</dbReference>
<dbReference type="PROSITE" id="PS50005">
    <property type="entry name" value="TPR"/>
    <property type="match status" value="2"/>
</dbReference>
<accession>A0ABV1QTZ8</accession>
<evidence type="ECO:0000256" key="2">
    <source>
        <dbReference type="ARBA" id="ARBA00022803"/>
    </source>
</evidence>
<dbReference type="InterPro" id="IPR050498">
    <property type="entry name" value="Ycf3"/>
</dbReference>
<dbReference type="EMBL" id="JBELQE010000124">
    <property type="protein sequence ID" value="MER2252883.1"/>
    <property type="molecule type" value="Genomic_DNA"/>
</dbReference>
<keyword evidence="2 3" id="KW-0802">TPR repeat</keyword>
<evidence type="ECO:0000313" key="6">
    <source>
        <dbReference type="Proteomes" id="UP001480955"/>
    </source>
</evidence>
<comment type="caution">
    <text evidence="5">The sequence shown here is derived from an EMBL/GenBank/DDBJ whole genome shotgun (WGS) entry which is preliminary data.</text>
</comment>
<dbReference type="InterPro" id="IPR011990">
    <property type="entry name" value="TPR-like_helical_dom_sf"/>
</dbReference>
<proteinExistence type="predicted"/>
<dbReference type="Gene3D" id="1.25.40.10">
    <property type="entry name" value="Tetratricopeptide repeat domain"/>
    <property type="match status" value="2"/>
</dbReference>
<keyword evidence="6" id="KW-1185">Reference proteome</keyword>
<evidence type="ECO:0000256" key="1">
    <source>
        <dbReference type="ARBA" id="ARBA00022737"/>
    </source>
</evidence>
<dbReference type="SUPFAM" id="SSF48452">
    <property type="entry name" value="TPR-like"/>
    <property type="match status" value="1"/>
</dbReference>
<evidence type="ECO:0000313" key="5">
    <source>
        <dbReference type="EMBL" id="MER2252883.1"/>
    </source>
</evidence>
<reference evidence="5 6" key="1">
    <citation type="submission" date="2024-06" db="EMBL/GenBank/DDBJ databases">
        <authorList>
            <person name="Campbell A.G."/>
        </authorList>
    </citation>
    <scope>NUCLEOTIDE SEQUENCE [LARGE SCALE GENOMIC DNA]</scope>
    <source>
        <strain evidence="5 6">EM12</strain>
    </source>
</reference>
<protein>
    <submittedName>
        <fullName evidence="5">Tetratricopeptide repeat protein</fullName>
    </submittedName>
</protein>
<dbReference type="RefSeq" id="WP_350397099.1">
    <property type="nucleotide sequence ID" value="NZ_JBELQE010000124.1"/>
</dbReference>
<dbReference type="InterPro" id="IPR019734">
    <property type="entry name" value="TPR_rpt"/>
</dbReference>
<feature type="repeat" description="TPR" evidence="3">
    <location>
        <begin position="214"/>
        <end position="247"/>
    </location>
</feature>
<dbReference type="Pfam" id="PF13371">
    <property type="entry name" value="TPR_9"/>
    <property type="match status" value="1"/>
</dbReference>
<organism evidence="5 6">
    <name type="scientific">Methylorubrum podarium</name>
    <dbReference type="NCBI Taxonomy" id="200476"/>
    <lineage>
        <taxon>Bacteria</taxon>
        <taxon>Pseudomonadati</taxon>
        <taxon>Pseudomonadota</taxon>
        <taxon>Alphaproteobacteria</taxon>
        <taxon>Hyphomicrobiales</taxon>
        <taxon>Methylobacteriaceae</taxon>
        <taxon>Methylorubrum</taxon>
    </lineage>
</organism>
<dbReference type="PANTHER" id="PTHR44858:SF1">
    <property type="entry name" value="UDP-N-ACETYLGLUCOSAMINE--PEPTIDE N-ACETYLGLUCOSAMINYLTRANSFERASE SPINDLY-RELATED"/>
    <property type="match status" value="1"/>
</dbReference>
<keyword evidence="1" id="KW-0677">Repeat</keyword>
<feature type="region of interest" description="Disordered" evidence="4">
    <location>
        <begin position="292"/>
        <end position="314"/>
    </location>
</feature>
<dbReference type="Pfam" id="PF13181">
    <property type="entry name" value="TPR_8"/>
    <property type="match status" value="1"/>
</dbReference>
<name>A0ABV1QTZ8_9HYPH</name>
<sequence>MGDAVEQVGLAADGTEDASARCRSTARVGRSAQAQRRAFAGGSTPPPARNGSALTIVSVVALTLLGMSMAVHAREAPADDASERCRNADEALVRVSACTQVLTGTRDKSKIGQAYNRRGHANAALENYEAAARDFAEVARLNPTVGGYQDNRAKALRLAGRLVEALDAADTAVRLAPGHAFVLRGRAMVHEEMGRLDLAVLDISRGMEIDPRDPGLPAERGRLYAKMIRDEDAIQNFTAALELDPTRTDPLRDRGLAYIRMGRTDAALADLAAYAADHPDDAQVAEVLSVHKQASAPGGRSPLITDTAETGGLP</sequence>
<dbReference type="PANTHER" id="PTHR44858">
    <property type="entry name" value="TETRATRICOPEPTIDE REPEAT PROTEIN 6"/>
    <property type="match status" value="1"/>
</dbReference>